<dbReference type="FunFam" id="3.40.50.300:FF:000328">
    <property type="entry name" value="Septin spn3"/>
    <property type="match status" value="1"/>
</dbReference>
<gene>
    <name evidence="6" type="ORF">Rhopal_005499-T1</name>
</gene>
<dbReference type="PANTHER" id="PTHR18884">
    <property type="entry name" value="SEPTIN"/>
    <property type="match status" value="1"/>
</dbReference>
<dbReference type="PROSITE" id="PS51719">
    <property type="entry name" value="G_SEPTIN"/>
    <property type="match status" value="1"/>
</dbReference>
<proteinExistence type="inferred from homology"/>
<feature type="region of interest" description="Disordered" evidence="4">
    <location>
        <begin position="370"/>
        <end position="419"/>
    </location>
</feature>
<evidence type="ECO:0000313" key="6">
    <source>
        <dbReference type="EMBL" id="GJN92469.1"/>
    </source>
</evidence>
<keyword evidence="7" id="KW-1185">Reference proteome</keyword>
<dbReference type="EMBL" id="BQKY01000011">
    <property type="protein sequence ID" value="GJN92469.1"/>
    <property type="molecule type" value="Genomic_DNA"/>
</dbReference>
<comment type="caution">
    <text evidence="6">The sequence shown here is derived from an EMBL/GenBank/DDBJ whole genome shotgun (WGS) entry which is preliminary data.</text>
</comment>
<feature type="compositionally biased region" description="Pro residues" evidence="4">
    <location>
        <begin position="380"/>
        <end position="389"/>
    </location>
</feature>
<protein>
    <recommendedName>
        <fullName evidence="5">Septin-type G domain-containing protein</fullName>
    </recommendedName>
</protein>
<dbReference type="GO" id="GO:0032156">
    <property type="term" value="C:septin cytoskeleton"/>
    <property type="evidence" value="ECO:0007669"/>
    <property type="project" value="UniProtKB-ARBA"/>
</dbReference>
<reference evidence="6 7" key="1">
    <citation type="submission" date="2021-12" db="EMBL/GenBank/DDBJ databases">
        <title>High titer production of polyol ester of fatty acids by Rhodotorula paludigena BS15 towards product separation-free biomass refinery.</title>
        <authorList>
            <person name="Mano J."/>
            <person name="Ono H."/>
            <person name="Tanaka T."/>
            <person name="Naito K."/>
            <person name="Sushida H."/>
            <person name="Ike M."/>
            <person name="Tokuyasu K."/>
            <person name="Kitaoka M."/>
        </authorList>
    </citation>
    <scope>NUCLEOTIDE SEQUENCE [LARGE SCALE GENOMIC DNA]</scope>
    <source>
        <strain evidence="6 7">BS15</strain>
    </source>
</reference>
<dbReference type="InterPro" id="IPR030379">
    <property type="entry name" value="G_SEPTIN_dom"/>
</dbReference>
<evidence type="ECO:0000256" key="3">
    <source>
        <dbReference type="RuleBase" id="RU004560"/>
    </source>
</evidence>
<feature type="domain" description="Septin-type G" evidence="5">
    <location>
        <begin position="17"/>
        <end position="295"/>
    </location>
</feature>
<dbReference type="PIRSF" id="PIRSF006698">
    <property type="entry name" value="Septin"/>
    <property type="match status" value="1"/>
</dbReference>
<organism evidence="6 7">
    <name type="scientific">Rhodotorula paludigena</name>
    <dbReference type="NCBI Taxonomy" id="86838"/>
    <lineage>
        <taxon>Eukaryota</taxon>
        <taxon>Fungi</taxon>
        <taxon>Dikarya</taxon>
        <taxon>Basidiomycota</taxon>
        <taxon>Pucciniomycotina</taxon>
        <taxon>Microbotryomycetes</taxon>
        <taxon>Sporidiobolales</taxon>
        <taxon>Sporidiobolaceae</taxon>
        <taxon>Rhodotorula</taxon>
    </lineage>
</organism>
<dbReference type="InterPro" id="IPR027417">
    <property type="entry name" value="P-loop_NTPase"/>
</dbReference>
<feature type="compositionally biased region" description="Low complexity" evidence="4">
    <location>
        <begin position="370"/>
        <end position="379"/>
    </location>
</feature>
<dbReference type="SUPFAM" id="SSF52540">
    <property type="entry name" value="P-loop containing nucleoside triphosphate hydrolases"/>
    <property type="match status" value="1"/>
</dbReference>
<dbReference type="GO" id="GO:0005525">
    <property type="term" value="F:GTP binding"/>
    <property type="evidence" value="ECO:0007669"/>
    <property type="project" value="UniProtKB-KW"/>
</dbReference>
<sequence>MAGPGSSFGGRRKVVKKGLGFTLMVVGQSGTGRTTFVNTLCESPVIEHKAPVAPEMAHQEEGIKINPVNVELEEDGVRISLTVVDTPGFGDQIDNEFTFNEIMGYLERQYDDILAEESRIKRNPRFRDNRVHALLYFITPTGHALRELDIELMRRLSPRVNVIPVIGKSDTLTPGELQAFKRRVMEDIEYYSIPIYNFPYDVEEDEEETIQDNSELRALMPFAIVGSEEEIEVNGEPVRARRYPWGIVEVDNPQHSDFQRLRNALLSTHLTDLKEITVRGAHFLYEQYRTEKLSRSVVGGQPGGPEYGDSQDASVLPEDLATQSVRLKEDQIRREEERLRELELRSQREIAERRQELLAKEQLLRSLEARLAAAEASGGTPPPPPPPAIHSPTPVSPQQQGQAHPVLTPGGQNGHDGMQ</sequence>
<keyword evidence="2 3" id="KW-0342">GTP-binding</keyword>
<evidence type="ECO:0000313" key="7">
    <source>
        <dbReference type="Proteomes" id="UP001342314"/>
    </source>
</evidence>
<evidence type="ECO:0000256" key="2">
    <source>
        <dbReference type="ARBA" id="ARBA00023134"/>
    </source>
</evidence>
<name>A0AAV5GPP8_9BASI</name>
<dbReference type="Gene3D" id="3.40.50.300">
    <property type="entry name" value="P-loop containing nucleotide triphosphate hydrolases"/>
    <property type="match status" value="1"/>
</dbReference>
<dbReference type="GO" id="GO:0005938">
    <property type="term" value="C:cell cortex"/>
    <property type="evidence" value="ECO:0007669"/>
    <property type="project" value="UniProtKB-ARBA"/>
</dbReference>
<dbReference type="AlphaFoldDB" id="A0AAV5GPP8"/>
<evidence type="ECO:0000256" key="4">
    <source>
        <dbReference type="SAM" id="MobiDB-lite"/>
    </source>
</evidence>
<evidence type="ECO:0000259" key="5">
    <source>
        <dbReference type="PROSITE" id="PS51719"/>
    </source>
</evidence>
<evidence type="ECO:0000256" key="1">
    <source>
        <dbReference type="ARBA" id="ARBA00022741"/>
    </source>
</evidence>
<keyword evidence="1 3" id="KW-0547">Nucleotide-binding</keyword>
<dbReference type="CDD" id="cd01850">
    <property type="entry name" value="CDC_Septin"/>
    <property type="match status" value="1"/>
</dbReference>
<accession>A0AAV5GPP8</accession>
<dbReference type="Pfam" id="PF00735">
    <property type="entry name" value="Septin"/>
    <property type="match status" value="1"/>
</dbReference>
<dbReference type="InterPro" id="IPR016491">
    <property type="entry name" value="Septin"/>
</dbReference>
<dbReference type="Proteomes" id="UP001342314">
    <property type="component" value="Unassembled WGS sequence"/>
</dbReference>
<comment type="similarity">
    <text evidence="3">Belongs to the TRAFAC class TrmE-Era-EngA-EngB-Septin-like GTPase superfamily. Septin GTPase family.</text>
</comment>